<evidence type="ECO:0000313" key="1">
    <source>
        <dbReference type="EMBL" id="KAJ3522877.1"/>
    </source>
</evidence>
<dbReference type="Proteomes" id="UP001148629">
    <property type="component" value="Unassembled WGS sequence"/>
</dbReference>
<accession>A0ACC1RN40</accession>
<reference evidence="1" key="1">
    <citation type="submission" date="2022-08" db="EMBL/GenBank/DDBJ databases">
        <title>Genome Sequence of Fusarium decemcellulare.</title>
        <authorList>
            <person name="Buettner E."/>
        </authorList>
    </citation>
    <scope>NUCLEOTIDE SEQUENCE</scope>
    <source>
        <strain evidence="1">Babe19</strain>
    </source>
</reference>
<organism evidence="1 2">
    <name type="scientific">Fusarium decemcellulare</name>
    <dbReference type="NCBI Taxonomy" id="57161"/>
    <lineage>
        <taxon>Eukaryota</taxon>
        <taxon>Fungi</taxon>
        <taxon>Dikarya</taxon>
        <taxon>Ascomycota</taxon>
        <taxon>Pezizomycotina</taxon>
        <taxon>Sordariomycetes</taxon>
        <taxon>Hypocreomycetidae</taxon>
        <taxon>Hypocreales</taxon>
        <taxon>Nectriaceae</taxon>
        <taxon>Fusarium</taxon>
        <taxon>Fusarium decemcellulare species complex</taxon>
    </lineage>
</organism>
<keyword evidence="2" id="KW-1185">Reference proteome</keyword>
<evidence type="ECO:0000313" key="2">
    <source>
        <dbReference type="Proteomes" id="UP001148629"/>
    </source>
</evidence>
<dbReference type="EMBL" id="JANRMS010002361">
    <property type="protein sequence ID" value="KAJ3522877.1"/>
    <property type="molecule type" value="Genomic_DNA"/>
</dbReference>
<name>A0ACC1RN40_9HYPO</name>
<protein>
    <submittedName>
        <fullName evidence="1">Uncharacterized protein</fullName>
    </submittedName>
</protein>
<gene>
    <name evidence="1" type="ORF">NM208_g12680</name>
</gene>
<sequence length="199" mass="22093">MWNLEVRATNRLLSKDPLDGPREPWINDGYAHVFWRALCGDMTYVGGDQTQKESYRRVLPTDFASYASFLDGNAAGSRRSATVKGRRTFRPVRSDGVNRRRNEFLYAINAMSGDRQSFVTEGGRIGVGPRGTREGDQVNVVAGSKVPLLLRQCGNATSEVVCDATHEGYMVVGDAYVYGIMDGEIQMQEDGQLQSIFLL</sequence>
<proteinExistence type="predicted"/>
<comment type="caution">
    <text evidence="1">The sequence shown here is derived from an EMBL/GenBank/DDBJ whole genome shotgun (WGS) entry which is preliminary data.</text>
</comment>